<gene>
    <name evidence="1" type="ORF">CETAM_09385</name>
</gene>
<reference evidence="1 2" key="1">
    <citation type="journal article" date="2021" name="Int. J. Syst. Evol. Microbiol.">
        <title>Classification of three corynebacterial strains isolated from a small paddock in North Rhine-Westphalia: proposal of &lt;i&gt;Corynebacterium kalinowskii&lt;/i&gt; sp. nov., &lt;i&gt;Corynebacterium comes&lt;/i&gt; sp. nov. and &lt;i&gt;Corynebacterium occultum&lt;/i&gt; sp. nov.</title>
        <authorList>
            <person name="Schaffert L."/>
            <person name="Ruwe M."/>
            <person name="Milse J."/>
            <person name="Hanuschka K."/>
            <person name="Ortseifen V."/>
            <person name="Droste J."/>
            <person name="Brandt D."/>
            <person name="Schl L."/>
            <person name="Kutter Y."/>
            <person name="Vinke S."/>
            <person name="Vieh P."/>
            <person name="Jacob L."/>
            <person name="L N.C."/>
            <person name="Schulte-Berndt E."/>
            <person name="Hain C."/>
            <person name="Linder M."/>
            <person name="Schmidt P."/>
            <person name="Wollenschl L."/>
            <person name="Luttermann T."/>
            <person name="Thieme E."/>
            <person name="Hassa J."/>
            <person name="Haak M."/>
            <person name="Wittchen M."/>
            <person name="Mentz A."/>
            <person name="Persicke M."/>
            <person name="Busche T."/>
            <person name="R C."/>
        </authorList>
    </citation>
    <scope>NUCLEOTIDE SEQUENCE [LARGE SCALE GENOMIC DNA]</scope>
    <source>
        <strain evidence="1 2">2019</strain>
    </source>
</reference>
<sequence>MSNLIETAKAQSIRPAKVWETATEQDGAILIDPTAAETFTDREVFNDNRRRLRDRGWHTEYVAPAWRITPPAPKREPLKAGASVIERAEFLLVAPRANWDTASVINDGRTIRFEASRNPYFNKPVIEDLSRLRAAGWDVGEVNGPRGVEAFTATAPVEKATPRSLAEALGQASGSRNTFWTGEGREEGRSLVFDVSGGCSTGALREARAVAGRVRANGWTVSTEAKVGAEIHRVAFTAPRGLVIDK</sequence>
<dbReference type="AlphaFoldDB" id="A0A6B8WEJ8"/>
<dbReference type="EMBL" id="CP046453">
    <property type="protein sequence ID" value="QGU05128.1"/>
    <property type="molecule type" value="Genomic_DNA"/>
</dbReference>
<dbReference type="KEGG" id="ccoe:CETAM_09385"/>
<evidence type="ECO:0000313" key="1">
    <source>
        <dbReference type="EMBL" id="QGU05128.1"/>
    </source>
</evidence>
<dbReference type="Proteomes" id="UP000425178">
    <property type="component" value="Chromosome"/>
</dbReference>
<organism evidence="1 2">
    <name type="scientific">Corynebacterium comes</name>
    <dbReference type="NCBI Taxonomy" id="2675218"/>
    <lineage>
        <taxon>Bacteria</taxon>
        <taxon>Bacillati</taxon>
        <taxon>Actinomycetota</taxon>
        <taxon>Actinomycetes</taxon>
        <taxon>Mycobacteriales</taxon>
        <taxon>Corynebacteriaceae</taxon>
        <taxon>Corynebacterium</taxon>
    </lineage>
</organism>
<proteinExistence type="predicted"/>
<dbReference type="RefSeq" id="WP_156228610.1">
    <property type="nucleotide sequence ID" value="NZ_CP046453.1"/>
</dbReference>
<name>A0A6B8WEJ8_9CORY</name>
<evidence type="ECO:0000313" key="2">
    <source>
        <dbReference type="Proteomes" id="UP000425178"/>
    </source>
</evidence>
<protein>
    <submittedName>
        <fullName evidence="1">Uncharacterized protein</fullName>
    </submittedName>
</protein>
<accession>A0A6B8WEJ8</accession>
<keyword evidence="2" id="KW-1185">Reference proteome</keyword>